<evidence type="ECO:0000313" key="6">
    <source>
        <dbReference type="EMBL" id="PIS06737.1"/>
    </source>
</evidence>
<keyword evidence="4" id="KW-0862">Zinc</keyword>
<sequence>MRNEFVKIDGRKRGPTSIILAGIHGDEFCGVEAIEKVLTNLRIERGSIWFGLGNPRALENNIRYTECNLNRMFNSDDILSIKEKRSYEYTRAQFLKKYFVQADALLDIHASSIPKSKPFAICEKNAQAIVEYLPVDRVVSGFDKVEPGGTDYFMNSIGKIGICLECGYINSQKSIAVAAKGIIAFLKAQGHIINDISHRKQSYIKIYDLYITRSKTFTLFKYFDDFEKLPSGYIIGRDGNIDVIADRECVILFARSCKKIGEEAFLLGEKKSSLGF</sequence>
<proteinExistence type="predicted"/>
<comment type="caution">
    <text evidence="6">The sequence shown here is derived from an EMBL/GenBank/DDBJ whole genome shotgun (WGS) entry which is preliminary data.</text>
</comment>
<comment type="cofactor">
    <cofactor evidence="1">
        <name>Zn(2+)</name>
        <dbReference type="ChEBI" id="CHEBI:29105"/>
    </cofactor>
</comment>
<accession>A0A2M6R8B8</accession>
<reference evidence="7" key="1">
    <citation type="submission" date="2017-09" db="EMBL/GenBank/DDBJ databases">
        <title>Depth-based differentiation of microbial function through sediment-hosted aquifers and enrichment of novel symbionts in the deep terrestrial subsurface.</title>
        <authorList>
            <person name="Probst A.J."/>
            <person name="Ladd B."/>
            <person name="Jarett J.K."/>
            <person name="Geller-Mcgrath D.E."/>
            <person name="Sieber C.M.K."/>
            <person name="Emerson J.B."/>
            <person name="Anantharaman K."/>
            <person name="Thomas B.C."/>
            <person name="Malmstrom R."/>
            <person name="Stieglmeier M."/>
            <person name="Klingl A."/>
            <person name="Woyke T."/>
            <person name="Ryan C.M."/>
            <person name="Banfield J.F."/>
        </authorList>
    </citation>
    <scope>NUCLEOTIDE SEQUENCE [LARGE SCALE GENOMIC DNA]</scope>
</reference>
<dbReference type="PANTHER" id="PTHR15162">
    <property type="entry name" value="ASPARTOACYLASE"/>
    <property type="match status" value="1"/>
</dbReference>
<keyword evidence="3" id="KW-0378">Hydrolase</keyword>
<dbReference type="EMBL" id="PEZX01000038">
    <property type="protein sequence ID" value="PIS06737.1"/>
    <property type="molecule type" value="Genomic_DNA"/>
</dbReference>
<name>A0A2M6R8B8_9BACT</name>
<dbReference type="InterPro" id="IPR050178">
    <property type="entry name" value="AspA/AstE_fam"/>
</dbReference>
<keyword evidence="2" id="KW-0479">Metal-binding</keyword>
<organism evidence="6 7">
    <name type="scientific">Candidatus Berkelbacteria bacterium CG10_big_fil_rev_8_21_14_0_10_43_14</name>
    <dbReference type="NCBI Taxonomy" id="1974515"/>
    <lineage>
        <taxon>Bacteria</taxon>
        <taxon>Candidatus Berkelbacteria</taxon>
    </lineage>
</organism>
<evidence type="ECO:0000256" key="3">
    <source>
        <dbReference type="ARBA" id="ARBA00022801"/>
    </source>
</evidence>
<evidence type="ECO:0000256" key="4">
    <source>
        <dbReference type="ARBA" id="ARBA00022833"/>
    </source>
</evidence>
<dbReference type="GO" id="GO:0005829">
    <property type="term" value="C:cytosol"/>
    <property type="evidence" value="ECO:0007669"/>
    <property type="project" value="TreeGrafter"/>
</dbReference>
<evidence type="ECO:0000259" key="5">
    <source>
        <dbReference type="Pfam" id="PF24827"/>
    </source>
</evidence>
<dbReference type="Gene3D" id="3.40.630.10">
    <property type="entry name" value="Zn peptidases"/>
    <property type="match status" value="1"/>
</dbReference>
<dbReference type="Pfam" id="PF24827">
    <property type="entry name" value="AstE_AspA_cat"/>
    <property type="match status" value="1"/>
</dbReference>
<evidence type="ECO:0000313" key="7">
    <source>
        <dbReference type="Proteomes" id="UP000231162"/>
    </source>
</evidence>
<dbReference type="InterPro" id="IPR055438">
    <property type="entry name" value="AstE_AspA_cat"/>
</dbReference>
<dbReference type="AlphaFoldDB" id="A0A2M6R8B8"/>
<feature type="domain" description="Succinylglutamate desuccinylase/Aspartoacylase catalytic" evidence="5">
    <location>
        <begin position="14"/>
        <end position="187"/>
    </location>
</feature>
<evidence type="ECO:0000256" key="1">
    <source>
        <dbReference type="ARBA" id="ARBA00001947"/>
    </source>
</evidence>
<dbReference type="Proteomes" id="UP000231162">
    <property type="component" value="Unassembled WGS sequence"/>
</dbReference>
<protein>
    <recommendedName>
        <fullName evidence="5">Succinylglutamate desuccinylase/Aspartoacylase catalytic domain-containing protein</fullName>
    </recommendedName>
</protein>
<gene>
    <name evidence="6" type="ORF">COT79_03055</name>
</gene>
<dbReference type="GO" id="GO:0046872">
    <property type="term" value="F:metal ion binding"/>
    <property type="evidence" value="ECO:0007669"/>
    <property type="project" value="UniProtKB-KW"/>
</dbReference>
<dbReference type="SUPFAM" id="SSF53187">
    <property type="entry name" value="Zn-dependent exopeptidases"/>
    <property type="match status" value="1"/>
</dbReference>
<dbReference type="GO" id="GO:0016788">
    <property type="term" value="F:hydrolase activity, acting on ester bonds"/>
    <property type="evidence" value="ECO:0007669"/>
    <property type="project" value="InterPro"/>
</dbReference>
<evidence type="ECO:0000256" key="2">
    <source>
        <dbReference type="ARBA" id="ARBA00022723"/>
    </source>
</evidence>
<dbReference type="PANTHER" id="PTHR15162:SF7">
    <property type="entry name" value="SUCCINYLGLUTAMATE DESUCCINYLASE"/>
    <property type="match status" value="1"/>
</dbReference>